<dbReference type="GO" id="GO:0004820">
    <property type="term" value="F:glycine-tRNA ligase activity"/>
    <property type="evidence" value="ECO:0007669"/>
    <property type="project" value="UniProtKB-UniRule"/>
</dbReference>
<keyword evidence="15" id="KW-1185">Reference proteome</keyword>
<name>A0A7W8HZW9_9CAUL</name>
<evidence type="ECO:0000256" key="4">
    <source>
        <dbReference type="ARBA" id="ARBA00022490"/>
    </source>
</evidence>
<proteinExistence type="inferred from homology"/>
<dbReference type="Proteomes" id="UP000566663">
    <property type="component" value="Unassembled WGS sequence"/>
</dbReference>
<comment type="caution">
    <text evidence="14">The sequence shown here is derived from an EMBL/GenBank/DDBJ whole genome shotgun (WGS) entry which is preliminary data.</text>
</comment>
<dbReference type="PRINTS" id="PR01045">
    <property type="entry name" value="TRNASYNTHGB"/>
</dbReference>
<keyword evidence="4 11" id="KW-0963">Cytoplasm</keyword>
<comment type="catalytic activity">
    <reaction evidence="10 11">
        <text>tRNA(Gly) + glycine + ATP = glycyl-tRNA(Gly) + AMP + diphosphate</text>
        <dbReference type="Rhea" id="RHEA:16013"/>
        <dbReference type="Rhea" id="RHEA-COMP:9664"/>
        <dbReference type="Rhea" id="RHEA-COMP:9683"/>
        <dbReference type="ChEBI" id="CHEBI:30616"/>
        <dbReference type="ChEBI" id="CHEBI:33019"/>
        <dbReference type="ChEBI" id="CHEBI:57305"/>
        <dbReference type="ChEBI" id="CHEBI:78442"/>
        <dbReference type="ChEBI" id="CHEBI:78522"/>
        <dbReference type="ChEBI" id="CHEBI:456215"/>
        <dbReference type="EC" id="6.1.1.14"/>
    </reaction>
</comment>
<evidence type="ECO:0000259" key="13">
    <source>
        <dbReference type="Pfam" id="PF05746"/>
    </source>
</evidence>
<dbReference type="AlphaFoldDB" id="A0A7W8HZW9"/>
<organism evidence="14 15">
    <name type="scientific">Brevundimonas basaltis</name>
    <dbReference type="NCBI Taxonomy" id="472166"/>
    <lineage>
        <taxon>Bacteria</taxon>
        <taxon>Pseudomonadati</taxon>
        <taxon>Pseudomonadota</taxon>
        <taxon>Alphaproteobacteria</taxon>
        <taxon>Caulobacterales</taxon>
        <taxon>Caulobacteraceae</taxon>
        <taxon>Brevundimonas</taxon>
    </lineage>
</organism>
<dbReference type="InterPro" id="IPR006194">
    <property type="entry name" value="Gly-tRNA-synth_heterodimer"/>
</dbReference>
<evidence type="ECO:0000256" key="9">
    <source>
        <dbReference type="ARBA" id="ARBA00023146"/>
    </source>
</evidence>
<evidence type="ECO:0000256" key="11">
    <source>
        <dbReference type="HAMAP-Rule" id="MF_00255"/>
    </source>
</evidence>
<keyword evidence="8 11" id="KW-0648">Protein biosynthesis</keyword>
<evidence type="ECO:0000256" key="7">
    <source>
        <dbReference type="ARBA" id="ARBA00022840"/>
    </source>
</evidence>
<protein>
    <recommendedName>
        <fullName evidence="11">Glycine--tRNA ligase beta subunit</fullName>
        <ecNumber evidence="11">6.1.1.14</ecNumber>
    </recommendedName>
    <alternativeName>
        <fullName evidence="11">Glycyl-tRNA synthetase beta subunit</fullName>
        <shortName evidence="11">GlyRS</shortName>
    </alternativeName>
</protein>
<evidence type="ECO:0000256" key="2">
    <source>
        <dbReference type="ARBA" id="ARBA00008226"/>
    </source>
</evidence>
<gene>
    <name evidence="11" type="primary">glyS</name>
    <name evidence="14" type="ORF">HNQ67_001683</name>
</gene>
<dbReference type="NCBIfam" id="TIGR00211">
    <property type="entry name" value="glyS"/>
    <property type="match status" value="1"/>
</dbReference>
<feature type="compositionally biased region" description="Low complexity" evidence="12">
    <location>
        <begin position="413"/>
        <end position="428"/>
    </location>
</feature>
<sequence length="800" mass="86239">MPQLLLELFSEEIPARMQAGAARDFERMAADRLKAAGLSYESLTTFAGPRRLTLVVEGLPAATPDREEELKGPKTSAPEQALDGFLRKTGLTRDQLVERDGVLFAVISSKGQPTADLIPDMVDGIVRAFPWPKSMRWGSGTLRWVRPLKRIVALFDGHVVPFEIDGVVFGDVTEGHRFLGSGKPFAVRDFADYRKKLEDHYVLLDVADRKLRILEAAQKVCADRGLALVDDDGLLDEVAGLAEWPTPILGDMDPQFLDLPPEVVQLSMKVHQKYFAVRDPATHRLAPHFVVVANVEASDGGKALAAGNSRVLSARLNDARFFWDEDLKTGFDVWNDKLKGVTFHAKLGTLAERVDRIAALAREIAPLVGADADEAERAARLAKADLASGMVGEFPELQGVMGGYYARAMPPSNPAAPASVPPAGGHPPTQSPPAGGSTREAGEGGHGDVIADAVRDHYRPQGPADTVPTAPLTVVVALADKLDTLVGFFAIDEKPTGSKDPFALRRAALGVIRLVLENDVRVPLKSLVKRAQSEIMIWGSQRRACAVVAVGPLQIESVWSSKDFAGPGRDFEMAFDVAEIEKSSLPAEQVWFIQDEEPSIYGGCYSEEGLSDIQKHLLLAMPGPELFSEQLLAFFADRLKVLLRDQGKRHDLVDAVFALGDDDLVRIVRRVEALDAFLATDDGANLLAGYKRASNILRAEEKKGPLPAGEPVALTGAPAEETALIAAVSTAAAAVDAALQTEDFAAAMRALAALRAPVDAFFTAVMVNSDIAAERDNRLKLLGQVRAVMGRVADFGMISG</sequence>
<dbReference type="PANTHER" id="PTHR30075:SF2">
    <property type="entry name" value="GLYCINE--TRNA LIGASE, CHLOROPLASTIC_MITOCHONDRIAL 2"/>
    <property type="match status" value="1"/>
</dbReference>
<dbReference type="InterPro" id="IPR008909">
    <property type="entry name" value="DALR_anticod-bd"/>
</dbReference>
<dbReference type="EC" id="6.1.1.14" evidence="11"/>
<dbReference type="GO" id="GO:0005524">
    <property type="term" value="F:ATP binding"/>
    <property type="evidence" value="ECO:0007669"/>
    <property type="project" value="UniProtKB-UniRule"/>
</dbReference>
<evidence type="ECO:0000256" key="5">
    <source>
        <dbReference type="ARBA" id="ARBA00022598"/>
    </source>
</evidence>
<keyword evidence="6 11" id="KW-0547">Nucleotide-binding</keyword>
<comment type="subunit">
    <text evidence="3 11">Tetramer of two alpha and two beta subunits.</text>
</comment>
<evidence type="ECO:0000256" key="12">
    <source>
        <dbReference type="SAM" id="MobiDB-lite"/>
    </source>
</evidence>
<evidence type="ECO:0000256" key="10">
    <source>
        <dbReference type="ARBA" id="ARBA00047937"/>
    </source>
</evidence>
<keyword evidence="7 11" id="KW-0067">ATP-binding</keyword>
<accession>A0A7W8HZW9</accession>
<dbReference type="GO" id="GO:0006420">
    <property type="term" value="P:arginyl-tRNA aminoacylation"/>
    <property type="evidence" value="ECO:0007669"/>
    <property type="project" value="InterPro"/>
</dbReference>
<feature type="domain" description="DALR anticodon binding" evidence="13">
    <location>
        <begin position="688"/>
        <end position="789"/>
    </location>
</feature>
<dbReference type="GO" id="GO:0005829">
    <property type="term" value="C:cytosol"/>
    <property type="evidence" value="ECO:0007669"/>
    <property type="project" value="TreeGrafter"/>
</dbReference>
<dbReference type="PROSITE" id="PS50861">
    <property type="entry name" value="AA_TRNA_LIGASE_II_GLYAB"/>
    <property type="match status" value="1"/>
</dbReference>
<dbReference type="PANTHER" id="PTHR30075">
    <property type="entry name" value="GLYCYL-TRNA SYNTHETASE"/>
    <property type="match status" value="1"/>
</dbReference>
<keyword evidence="9 11" id="KW-0030">Aminoacyl-tRNA synthetase</keyword>
<evidence type="ECO:0000313" key="15">
    <source>
        <dbReference type="Proteomes" id="UP000566663"/>
    </source>
</evidence>
<dbReference type="GO" id="GO:0004814">
    <property type="term" value="F:arginine-tRNA ligase activity"/>
    <property type="evidence" value="ECO:0007669"/>
    <property type="project" value="InterPro"/>
</dbReference>
<dbReference type="SUPFAM" id="SSF109604">
    <property type="entry name" value="HD-domain/PDEase-like"/>
    <property type="match status" value="1"/>
</dbReference>
<dbReference type="GO" id="GO:0006426">
    <property type="term" value="P:glycyl-tRNA aminoacylation"/>
    <property type="evidence" value="ECO:0007669"/>
    <property type="project" value="UniProtKB-UniRule"/>
</dbReference>
<dbReference type="RefSeq" id="WP_183254334.1">
    <property type="nucleotide sequence ID" value="NZ_BAAAFF010000002.1"/>
</dbReference>
<comment type="subcellular location">
    <subcellularLocation>
        <location evidence="1 11">Cytoplasm</location>
    </subcellularLocation>
</comment>
<reference evidence="14 15" key="1">
    <citation type="submission" date="2020-08" db="EMBL/GenBank/DDBJ databases">
        <title>Genomic Encyclopedia of Type Strains, Phase IV (KMG-IV): sequencing the most valuable type-strain genomes for metagenomic binning, comparative biology and taxonomic classification.</title>
        <authorList>
            <person name="Goeker M."/>
        </authorList>
    </citation>
    <scope>NUCLEOTIDE SEQUENCE [LARGE SCALE GENOMIC DNA]</scope>
    <source>
        <strain evidence="14 15">DSM 25335</strain>
    </source>
</reference>
<keyword evidence="5 11" id="KW-0436">Ligase</keyword>
<dbReference type="EMBL" id="JACHFZ010000003">
    <property type="protein sequence ID" value="MBB5292163.1"/>
    <property type="molecule type" value="Genomic_DNA"/>
</dbReference>
<dbReference type="InterPro" id="IPR015944">
    <property type="entry name" value="Gly-tRNA-synth_bsu"/>
</dbReference>
<dbReference type="Pfam" id="PF05746">
    <property type="entry name" value="DALR_1"/>
    <property type="match status" value="1"/>
</dbReference>
<evidence type="ECO:0000256" key="8">
    <source>
        <dbReference type="ARBA" id="ARBA00022917"/>
    </source>
</evidence>
<evidence type="ECO:0000313" key="14">
    <source>
        <dbReference type="EMBL" id="MBB5292163.1"/>
    </source>
</evidence>
<comment type="similarity">
    <text evidence="2 11">Belongs to the class-II aminoacyl-tRNA synthetase family.</text>
</comment>
<evidence type="ECO:0000256" key="1">
    <source>
        <dbReference type="ARBA" id="ARBA00004496"/>
    </source>
</evidence>
<dbReference type="Pfam" id="PF02092">
    <property type="entry name" value="tRNA_synt_2f"/>
    <property type="match status" value="2"/>
</dbReference>
<feature type="region of interest" description="Disordered" evidence="12">
    <location>
        <begin position="413"/>
        <end position="447"/>
    </location>
</feature>
<dbReference type="HAMAP" id="MF_00255">
    <property type="entry name" value="Gly_tRNA_synth_beta"/>
    <property type="match status" value="1"/>
</dbReference>
<evidence type="ECO:0000256" key="3">
    <source>
        <dbReference type="ARBA" id="ARBA00011209"/>
    </source>
</evidence>
<evidence type="ECO:0000256" key="6">
    <source>
        <dbReference type="ARBA" id="ARBA00022741"/>
    </source>
</evidence>